<organism evidence="2 3">
    <name type="scientific">Panaeolus cyanescens</name>
    <dbReference type="NCBI Taxonomy" id="181874"/>
    <lineage>
        <taxon>Eukaryota</taxon>
        <taxon>Fungi</taxon>
        <taxon>Dikarya</taxon>
        <taxon>Basidiomycota</taxon>
        <taxon>Agaricomycotina</taxon>
        <taxon>Agaricomycetes</taxon>
        <taxon>Agaricomycetidae</taxon>
        <taxon>Agaricales</taxon>
        <taxon>Agaricineae</taxon>
        <taxon>Galeropsidaceae</taxon>
        <taxon>Panaeolus</taxon>
    </lineage>
</organism>
<evidence type="ECO:0000256" key="1">
    <source>
        <dbReference type="SAM" id="MobiDB-lite"/>
    </source>
</evidence>
<dbReference type="EMBL" id="NHTK01005812">
    <property type="protein sequence ID" value="PPQ73518.1"/>
    <property type="molecule type" value="Genomic_DNA"/>
</dbReference>
<dbReference type="InParanoid" id="A0A409W4X3"/>
<comment type="caution">
    <text evidence="2">The sequence shown here is derived from an EMBL/GenBank/DDBJ whole genome shotgun (WGS) entry which is preliminary data.</text>
</comment>
<proteinExistence type="predicted"/>
<sequence length="265" mass="29528">MIGPTPQTFTPSYAQEFNGQNYSWDQSDSESTVVPIAGHPYDPVAPEIFIASNPTGAIPDITSLPNGSLDFITDEEGGPTIGDLYEFFPQMIPYNPHPMYDHDGNYYPYLPPAMPTCNLAPVYDHHGVAYHPSDNMNLAANHNVAAPPNNRQGVAPFHDGQPRHVDGIICPVPRRAWEETHRINWDEMLEEHSQDNVPSKDPVVSRINDEMTALFGPVPQDERVAHSTNASQGPPQAQRYTQPIVYPTPVSFVSFDDYTDPFTVW</sequence>
<evidence type="ECO:0000313" key="2">
    <source>
        <dbReference type="EMBL" id="PPQ73518.1"/>
    </source>
</evidence>
<accession>A0A409W4X3</accession>
<keyword evidence="3" id="KW-1185">Reference proteome</keyword>
<feature type="compositionally biased region" description="Polar residues" evidence="1">
    <location>
        <begin position="226"/>
        <end position="238"/>
    </location>
</feature>
<protein>
    <submittedName>
        <fullName evidence="2">Uncharacterized protein</fullName>
    </submittedName>
</protein>
<feature type="region of interest" description="Disordered" evidence="1">
    <location>
        <begin position="219"/>
        <end position="238"/>
    </location>
</feature>
<gene>
    <name evidence="2" type="ORF">CVT24_007643</name>
</gene>
<evidence type="ECO:0000313" key="3">
    <source>
        <dbReference type="Proteomes" id="UP000284842"/>
    </source>
</evidence>
<dbReference type="Proteomes" id="UP000284842">
    <property type="component" value="Unassembled WGS sequence"/>
</dbReference>
<reference evidence="2 3" key="1">
    <citation type="journal article" date="2018" name="Evol. Lett.">
        <title>Horizontal gene cluster transfer increased hallucinogenic mushroom diversity.</title>
        <authorList>
            <person name="Reynolds H.T."/>
            <person name="Vijayakumar V."/>
            <person name="Gluck-Thaler E."/>
            <person name="Korotkin H.B."/>
            <person name="Matheny P.B."/>
            <person name="Slot J.C."/>
        </authorList>
    </citation>
    <scope>NUCLEOTIDE SEQUENCE [LARGE SCALE GENOMIC DNA]</scope>
    <source>
        <strain evidence="2 3">2629</strain>
    </source>
</reference>
<dbReference type="AlphaFoldDB" id="A0A409W4X3"/>
<name>A0A409W4X3_9AGAR</name>